<evidence type="ECO:0000256" key="4">
    <source>
        <dbReference type="ARBA" id="ARBA00004496"/>
    </source>
</evidence>
<comment type="cofactor">
    <cofactor evidence="1">
        <name>Mn(2+)</name>
        <dbReference type="ChEBI" id="CHEBI:29035"/>
    </cofactor>
</comment>
<dbReference type="InterPro" id="IPR011095">
    <property type="entry name" value="Dala_Dala_lig_C"/>
</dbReference>
<dbReference type="EMBL" id="BAQD01000001">
    <property type="protein sequence ID" value="GBQ04512.1"/>
    <property type="molecule type" value="Genomic_DNA"/>
</dbReference>
<evidence type="ECO:0000259" key="17">
    <source>
        <dbReference type="PROSITE" id="PS50975"/>
    </source>
</evidence>
<dbReference type="InterPro" id="IPR011761">
    <property type="entry name" value="ATP-grasp"/>
</dbReference>
<dbReference type="InterPro" id="IPR005905">
    <property type="entry name" value="D_ala_D_ala"/>
</dbReference>
<evidence type="ECO:0000256" key="8">
    <source>
        <dbReference type="ARBA" id="ARBA00022598"/>
    </source>
</evidence>
<dbReference type="PROSITE" id="PS50975">
    <property type="entry name" value="ATP_GRASP"/>
    <property type="match status" value="1"/>
</dbReference>
<keyword evidence="13 15" id="KW-0961">Cell wall biogenesis/degradation</keyword>
<dbReference type="InterPro" id="IPR011127">
    <property type="entry name" value="Dala_Dala_lig_N"/>
</dbReference>
<protein>
    <recommendedName>
        <fullName evidence="6 15">D-alanine--D-alanine ligase</fullName>
        <ecNumber evidence="6 15">6.3.2.4</ecNumber>
    </recommendedName>
    <alternativeName>
        <fullName evidence="15">D-Ala-D-Ala ligase</fullName>
    </alternativeName>
    <alternativeName>
        <fullName evidence="15">D-alanylalanine synthetase</fullName>
    </alternativeName>
</protein>
<dbReference type="Gene3D" id="3.40.50.20">
    <property type="match status" value="1"/>
</dbReference>
<dbReference type="InterPro" id="IPR000291">
    <property type="entry name" value="D-Ala_lig_Van_CS"/>
</dbReference>
<evidence type="ECO:0000256" key="1">
    <source>
        <dbReference type="ARBA" id="ARBA00001936"/>
    </source>
</evidence>
<evidence type="ECO:0000256" key="7">
    <source>
        <dbReference type="ARBA" id="ARBA00022490"/>
    </source>
</evidence>
<keyword evidence="7 15" id="KW-0963">Cytoplasm</keyword>
<comment type="caution">
    <text evidence="18">The sequence shown here is derived from an EMBL/GenBank/DDBJ whole genome shotgun (WGS) entry which is preliminary data.</text>
</comment>
<keyword evidence="19" id="KW-1185">Reference proteome</keyword>
<sequence length="328" mass="34913">MSQSIPQAPSSLRVAVLMGGTSNERTVSLSSGRAVLAALLEKGYHAHAVDIGADIATTIAEVRRLSPHVAFNALHGPGGEDGCIQGVLEWLSLPYTHSGVLASAMAMDKAATRMALEASGLPVATGKVITPQELAQADPLPRPYVIKPLAEGSSVGVEILHQNDPRREELARAWRFGDHLLAEDFIPGRELTVSVLRETALGVTEILPNEGEGFYDFNAKYSAGGSRHIIPAALPTPITQQALSLACQAHNALGCSGASRTDFRYDEQRQRLVILEVNTQPGMTPTSLLPEQAAWRGMDYAALCHWMIQDALGLSPAPVSSLLTSPST</sequence>
<comment type="pathway">
    <text evidence="15">Cell wall biogenesis; peptidoglycan biosynthesis.</text>
</comment>
<dbReference type="Gene3D" id="3.30.470.20">
    <property type="entry name" value="ATP-grasp fold, B domain"/>
    <property type="match status" value="1"/>
</dbReference>
<evidence type="ECO:0000256" key="13">
    <source>
        <dbReference type="ARBA" id="ARBA00023316"/>
    </source>
</evidence>
<dbReference type="Pfam" id="PF01820">
    <property type="entry name" value="Dala_Dala_lig_N"/>
    <property type="match status" value="1"/>
</dbReference>
<dbReference type="PANTHER" id="PTHR23132:SF23">
    <property type="entry name" value="D-ALANINE--D-ALANINE LIGASE B"/>
    <property type="match status" value="1"/>
</dbReference>
<dbReference type="SUPFAM" id="SSF56059">
    <property type="entry name" value="Glutathione synthetase ATP-binding domain-like"/>
    <property type="match status" value="1"/>
</dbReference>
<evidence type="ECO:0000256" key="6">
    <source>
        <dbReference type="ARBA" id="ARBA00012216"/>
    </source>
</evidence>
<dbReference type="PROSITE" id="PS00844">
    <property type="entry name" value="DALA_DALA_LIGASE_2"/>
    <property type="match status" value="1"/>
</dbReference>
<evidence type="ECO:0000256" key="10">
    <source>
        <dbReference type="ARBA" id="ARBA00022840"/>
    </source>
</evidence>
<dbReference type="SUPFAM" id="SSF52440">
    <property type="entry name" value="PreATP-grasp domain"/>
    <property type="match status" value="1"/>
</dbReference>
<dbReference type="GO" id="GO:0016874">
    <property type="term" value="F:ligase activity"/>
    <property type="evidence" value="ECO:0007669"/>
    <property type="project" value="UniProtKB-KW"/>
</dbReference>
<evidence type="ECO:0000256" key="15">
    <source>
        <dbReference type="HAMAP-Rule" id="MF_00047"/>
    </source>
</evidence>
<dbReference type="EC" id="6.3.2.4" evidence="6 15"/>
<reference evidence="18" key="1">
    <citation type="submission" date="2013-04" db="EMBL/GenBank/DDBJ databases">
        <title>The genome sequencing project of 58 acetic acid bacteria.</title>
        <authorList>
            <person name="Okamoto-Kainuma A."/>
            <person name="Ishikawa M."/>
            <person name="Umino S."/>
            <person name="Koizumi Y."/>
            <person name="Shiwa Y."/>
            <person name="Yoshikawa H."/>
            <person name="Matsutani M."/>
            <person name="Matsushita K."/>
        </authorList>
    </citation>
    <scope>NUCLEOTIDE SEQUENCE</scope>
    <source>
        <strain evidence="18">DSM 15669</strain>
    </source>
</reference>
<dbReference type="HAMAP" id="MF_00047">
    <property type="entry name" value="Dala_Dala_lig"/>
    <property type="match status" value="1"/>
</dbReference>
<evidence type="ECO:0000256" key="9">
    <source>
        <dbReference type="ARBA" id="ARBA00022741"/>
    </source>
</evidence>
<dbReference type="PANTHER" id="PTHR23132">
    <property type="entry name" value="D-ALANINE--D-ALANINE LIGASE"/>
    <property type="match status" value="1"/>
</dbReference>
<evidence type="ECO:0000256" key="16">
    <source>
        <dbReference type="PROSITE-ProRule" id="PRU00409"/>
    </source>
</evidence>
<dbReference type="Gene3D" id="3.30.1490.20">
    <property type="entry name" value="ATP-grasp fold, A domain"/>
    <property type="match status" value="1"/>
</dbReference>
<keyword evidence="10 16" id="KW-0067">ATP-binding</keyword>
<evidence type="ECO:0000256" key="3">
    <source>
        <dbReference type="ARBA" id="ARBA00003921"/>
    </source>
</evidence>
<dbReference type="NCBIfam" id="NF002378">
    <property type="entry name" value="PRK01372.1"/>
    <property type="match status" value="1"/>
</dbReference>
<evidence type="ECO:0000256" key="11">
    <source>
        <dbReference type="ARBA" id="ARBA00022960"/>
    </source>
</evidence>
<dbReference type="Proteomes" id="UP001062901">
    <property type="component" value="Unassembled WGS sequence"/>
</dbReference>
<name>A0ABQ0NW64_9PROT</name>
<accession>A0ABQ0NW64</accession>
<keyword evidence="11 15" id="KW-0133">Cell shape</keyword>
<evidence type="ECO:0000313" key="19">
    <source>
        <dbReference type="Proteomes" id="UP001062901"/>
    </source>
</evidence>
<dbReference type="NCBIfam" id="TIGR01205">
    <property type="entry name" value="D_ala_D_alaTIGR"/>
    <property type="match status" value="1"/>
</dbReference>
<dbReference type="InterPro" id="IPR013815">
    <property type="entry name" value="ATP_grasp_subdomain_1"/>
</dbReference>
<comment type="cofactor">
    <cofactor evidence="2">
        <name>Mg(2+)</name>
        <dbReference type="ChEBI" id="CHEBI:18420"/>
    </cofactor>
</comment>
<proteinExistence type="inferred from homology"/>
<evidence type="ECO:0000256" key="12">
    <source>
        <dbReference type="ARBA" id="ARBA00022984"/>
    </source>
</evidence>
<dbReference type="PROSITE" id="PS00843">
    <property type="entry name" value="DALA_DALA_LIGASE_1"/>
    <property type="match status" value="1"/>
</dbReference>
<evidence type="ECO:0000256" key="5">
    <source>
        <dbReference type="ARBA" id="ARBA00010871"/>
    </source>
</evidence>
<keyword evidence="8 15" id="KW-0436">Ligase</keyword>
<evidence type="ECO:0000256" key="2">
    <source>
        <dbReference type="ARBA" id="ARBA00001946"/>
    </source>
</evidence>
<comment type="subcellular location">
    <subcellularLocation>
        <location evidence="4 15">Cytoplasm</location>
    </subcellularLocation>
</comment>
<dbReference type="Pfam" id="PF07478">
    <property type="entry name" value="Dala_Dala_lig_C"/>
    <property type="match status" value="1"/>
</dbReference>
<feature type="domain" description="ATP-grasp" evidence="17">
    <location>
        <begin position="113"/>
        <end position="309"/>
    </location>
</feature>
<organism evidence="18 19">
    <name type="scientific">Saccharibacter floricola DSM 15669</name>
    <dbReference type="NCBI Taxonomy" id="1123227"/>
    <lineage>
        <taxon>Bacteria</taxon>
        <taxon>Pseudomonadati</taxon>
        <taxon>Pseudomonadota</taxon>
        <taxon>Alphaproteobacteria</taxon>
        <taxon>Acetobacterales</taxon>
        <taxon>Acetobacteraceae</taxon>
        <taxon>Saccharibacter</taxon>
    </lineage>
</organism>
<evidence type="ECO:0000313" key="18">
    <source>
        <dbReference type="EMBL" id="GBQ04512.1"/>
    </source>
</evidence>
<keyword evidence="12 15" id="KW-0573">Peptidoglycan synthesis</keyword>
<gene>
    <name evidence="15" type="primary">ddl</name>
    <name evidence="18" type="ORF">AA15669_0013</name>
</gene>
<dbReference type="InterPro" id="IPR016185">
    <property type="entry name" value="PreATP-grasp_dom_sf"/>
</dbReference>
<dbReference type="PIRSF" id="PIRSF039102">
    <property type="entry name" value="Ddl/VanB"/>
    <property type="match status" value="1"/>
</dbReference>
<comment type="function">
    <text evidence="3 15">Cell wall formation.</text>
</comment>
<comment type="catalytic activity">
    <reaction evidence="14 15">
        <text>2 D-alanine + ATP = D-alanyl-D-alanine + ADP + phosphate + H(+)</text>
        <dbReference type="Rhea" id="RHEA:11224"/>
        <dbReference type="ChEBI" id="CHEBI:15378"/>
        <dbReference type="ChEBI" id="CHEBI:30616"/>
        <dbReference type="ChEBI" id="CHEBI:43474"/>
        <dbReference type="ChEBI" id="CHEBI:57416"/>
        <dbReference type="ChEBI" id="CHEBI:57822"/>
        <dbReference type="ChEBI" id="CHEBI:456216"/>
        <dbReference type="EC" id="6.3.2.4"/>
    </reaction>
</comment>
<keyword evidence="9 16" id="KW-0547">Nucleotide-binding</keyword>
<comment type="similarity">
    <text evidence="5 15">Belongs to the D-alanine--D-alanine ligase family.</text>
</comment>
<dbReference type="RefSeq" id="WP_018979700.1">
    <property type="nucleotide sequence ID" value="NZ_BAQD01000001.1"/>
</dbReference>
<evidence type="ECO:0000256" key="14">
    <source>
        <dbReference type="ARBA" id="ARBA00047614"/>
    </source>
</evidence>